<organism evidence="4 5">
    <name type="scientific">Pseudenterobacter timonensis</name>
    <dbReference type="NCBI Taxonomy" id="1755099"/>
    <lineage>
        <taxon>Bacteria</taxon>
        <taxon>Pseudomonadati</taxon>
        <taxon>Pseudomonadota</taxon>
        <taxon>Gammaproteobacteria</taxon>
        <taxon>Enterobacterales</taxon>
        <taxon>Enterobacteriaceae</taxon>
        <taxon>Pseudenterobacter</taxon>
    </lineage>
</organism>
<dbReference type="Proteomes" id="UP001248822">
    <property type="component" value="Unassembled WGS sequence"/>
</dbReference>
<dbReference type="InterPro" id="IPR050455">
    <property type="entry name" value="Tpx_Peroxidase_subfamily"/>
</dbReference>
<dbReference type="AlphaFoldDB" id="A0AAE4IXL4"/>
<evidence type="ECO:0000256" key="2">
    <source>
        <dbReference type="SAM" id="MobiDB-lite"/>
    </source>
</evidence>
<evidence type="ECO:0000313" key="4">
    <source>
        <dbReference type="EMBL" id="MDR9891416.1"/>
    </source>
</evidence>
<evidence type="ECO:0000313" key="5">
    <source>
        <dbReference type="Proteomes" id="UP001248822"/>
    </source>
</evidence>
<dbReference type="InterPro" id="IPR036249">
    <property type="entry name" value="Thioredoxin-like_sf"/>
</dbReference>
<dbReference type="RefSeq" id="WP_310826647.1">
    <property type="nucleotide sequence ID" value="NZ_JAQGEC010000012.1"/>
</dbReference>
<dbReference type="SUPFAM" id="SSF52833">
    <property type="entry name" value="Thioredoxin-like"/>
    <property type="match status" value="1"/>
</dbReference>
<reference evidence="4" key="1">
    <citation type="submission" date="2022-12" db="EMBL/GenBank/DDBJ databases">
        <title>NDM-1 containing novel ST 2018 Pseudenterobacter timonensis.</title>
        <authorList>
            <person name="Halder G."/>
            <person name="Mandal S."/>
            <person name="Dutta S."/>
        </authorList>
    </citation>
    <scope>NUCLEOTIDE SEQUENCE</scope>
    <source>
        <strain evidence="4">CNCI147</strain>
    </source>
</reference>
<gene>
    <name evidence="4" type="ORF">O7047_14415</name>
</gene>
<proteinExistence type="predicted"/>
<feature type="region of interest" description="Disordered" evidence="2">
    <location>
        <begin position="1"/>
        <end position="22"/>
    </location>
</feature>
<dbReference type="EMBL" id="JAQGEC010000012">
    <property type="protein sequence ID" value="MDR9891416.1"/>
    <property type="molecule type" value="Genomic_DNA"/>
</dbReference>
<dbReference type="InterPro" id="IPR000866">
    <property type="entry name" value="AhpC/TSA"/>
</dbReference>
<comment type="caution">
    <text evidence="4">The sequence shown here is derived from an EMBL/GenBank/DDBJ whole genome shotgun (WGS) entry which is preliminary data.</text>
</comment>
<evidence type="ECO:0000259" key="3">
    <source>
        <dbReference type="Pfam" id="PF00578"/>
    </source>
</evidence>
<evidence type="ECO:0000256" key="1">
    <source>
        <dbReference type="ARBA" id="ARBA00023284"/>
    </source>
</evidence>
<sequence>MPQVQTDVMGKRKKRDLNNASKKEKAMQIYSKDFLSYGKEYKITFGHQNFTLGRGKLAIGKKLPDTKGLMTPSLTAPYFIRGKRKLILTVPSIDTPVCESQIKELSGSVDEYYDITGREVYVVSVDTPYAQARFIKDNNINERINFISAFADDNFLYASGLCVLELNVFARSAIECDERDIVTNVYITKDITHIPLIAHM</sequence>
<feature type="domain" description="Alkyl hydroperoxide reductase subunit C/ Thiol specific antioxidant" evidence="3">
    <location>
        <begin position="78"/>
        <end position="141"/>
    </location>
</feature>
<keyword evidence="1" id="KW-0676">Redox-active center</keyword>
<protein>
    <submittedName>
        <fullName evidence="4">Redoxin domain-containing protein</fullName>
    </submittedName>
</protein>
<dbReference type="PANTHER" id="PTHR43110:SF1">
    <property type="entry name" value="THIOL PEROXIDASE"/>
    <property type="match status" value="1"/>
</dbReference>
<accession>A0AAE4IXL4</accession>
<dbReference type="GO" id="GO:0016491">
    <property type="term" value="F:oxidoreductase activity"/>
    <property type="evidence" value="ECO:0007669"/>
    <property type="project" value="InterPro"/>
</dbReference>
<name>A0AAE4IXL4_9ENTR</name>
<dbReference type="PANTHER" id="PTHR43110">
    <property type="entry name" value="THIOL PEROXIDASE"/>
    <property type="match status" value="1"/>
</dbReference>
<dbReference type="Pfam" id="PF00578">
    <property type="entry name" value="AhpC-TSA"/>
    <property type="match status" value="1"/>
</dbReference>
<dbReference type="GO" id="GO:0016209">
    <property type="term" value="F:antioxidant activity"/>
    <property type="evidence" value="ECO:0007669"/>
    <property type="project" value="InterPro"/>
</dbReference>
<dbReference type="Gene3D" id="3.40.30.10">
    <property type="entry name" value="Glutaredoxin"/>
    <property type="match status" value="1"/>
</dbReference>